<proteinExistence type="predicted"/>
<name>A0AAV3UJJ5_9EURY</name>
<comment type="caution">
    <text evidence="1">The sequence shown here is derived from an EMBL/GenBank/DDBJ whole genome shotgun (WGS) entry which is preliminary data.</text>
</comment>
<protein>
    <submittedName>
        <fullName evidence="1">Uncharacterized protein</fullName>
    </submittedName>
</protein>
<accession>A0AAV3UJJ5</accession>
<keyword evidence="2" id="KW-1185">Reference proteome</keyword>
<dbReference type="EMBL" id="BAABKX010000013">
    <property type="protein sequence ID" value="GAA5053709.1"/>
    <property type="molecule type" value="Genomic_DNA"/>
</dbReference>
<dbReference type="RefSeq" id="WP_390185156.1">
    <property type="nucleotide sequence ID" value="NZ_JBHMAI010000005.1"/>
</dbReference>
<organism evidence="1 2">
    <name type="scientific">Haladaptatus pallidirubidus</name>
    <dbReference type="NCBI Taxonomy" id="1008152"/>
    <lineage>
        <taxon>Archaea</taxon>
        <taxon>Methanobacteriati</taxon>
        <taxon>Methanobacteriota</taxon>
        <taxon>Stenosarchaea group</taxon>
        <taxon>Halobacteria</taxon>
        <taxon>Halobacteriales</taxon>
        <taxon>Haladaptataceae</taxon>
        <taxon>Haladaptatus</taxon>
    </lineage>
</organism>
<reference evidence="1 2" key="1">
    <citation type="journal article" date="2019" name="Int. J. Syst. Evol. Microbiol.">
        <title>The Global Catalogue of Microorganisms (GCM) 10K type strain sequencing project: providing services to taxonomists for standard genome sequencing and annotation.</title>
        <authorList>
            <consortium name="The Broad Institute Genomics Platform"/>
            <consortium name="The Broad Institute Genome Sequencing Center for Infectious Disease"/>
            <person name="Wu L."/>
            <person name="Ma J."/>
        </authorList>
    </citation>
    <scope>NUCLEOTIDE SEQUENCE [LARGE SCALE GENOMIC DNA]</scope>
    <source>
        <strain evidence="1 2">JCM 17504</strain>
    </source>
</reference>
<sequence length="99" mass="11540">MNGIVREISNRFGQRISSVLSQQTRRTECVREVSNEVNSCRQHPFIVSTREVVGAVELVDSRKDDEQVERAKCLFIRFEQDNAIIECCEYWCPLADHHK</sequence>
<evidence type="ECO:0000313" key="1">
    <source>
        <dbReference type="EMBL" id="GAA5053709.1"/>
    </source>
</evidence>
<gene>
    <name evidence="1" type="ORF">GCM10025751_31310</name>
</gene>
<dbReference type="AlphaFoldDB" id="A0AAV3UJJ5"/>
<dbReference type="Proteomes" id="UP001501729">
    <property type="component" value="Unassembled WGS sequence"/>
</dbReference>
<evidence type="ECO:0000313" key="2">
    <source>
        <dbReference type="Proteomes" id="UP001501729"/>
    </source>
</evidence>